<dbReference type="Proteomes" id="UP001295469">
    <property type="component" value="Chromosome A09"/>
</dbReference>
<proteinExistence type="predicted"/>
<reference evidence="2" key="1">
    <citation type="submission" date="2021-01" db="EMBL/GenBank/DDBJ databases">
        <authorList>
            <consortium name="Genoscope - CEA"/>
            <person name="William W."/>
        </authorList>
    </citation>
    <scope>NUCLEOTIDE SEQUENCE</scope>
</reference>
<name>A0A816P7V5_BRANA</name>
<gene>
    <name evidence="2" type="ORF">DARMORV10_A09P35690.1</name>
</gene>
<feature type="region of interest" description="Disordered" evidence="1">
    <location>
        <begin position="38"/>
        <end position="84"/>
    </location>
</feature>
<feature type="compositionally biased region" description="Basic and acidic residues" evidence="1">
    <location>
        <begin position="62"/>
        <end position="73"/>
    </location>
</feature>
<feature type="compositionally biased region" description="Basic and acidic residues" evidence="1">
    <location>
        <begin position="38"/>
        <end position="55"/>
    </location>
</feature>
<dbReference type="InterPro" id="IPR032675">
    <property type="entry name" value="LRR_dom_sf"/>
</dbReference>
<feature type="non-terminal residue" evidence="2">
    <location>
        <position position="1"/>
    </location>
</feature>
<accession>A0A816P7V5</accession>
<sequence>QCDRSSCVTRIQLRQKGIRNTLPQDLHKLSELVILETHVRRSEKTEQQEKTEQRGRSRARRSRDSRQTLEKTEQRHRRRQSSAVGAELVVLETYQTSE</sequence>
<organism evidence="2">
    <name type="scientific">Brassica napus</name>
    <name type="common">Rape</name>
    <dbReference type="NCBI Taxonomy" id="3708"/>
    <lineage>
        <taxon>Eukaryota</taxon>
        <taxon>Viridiplantae</taxon>
        <taxon>Streptophyta</taxon>
        <taxon>Embryophyta</taxon>
        <taxon>Tracheophyta</taxon>
        <taxon>Spermatophyta</taxon>
        <taxon>Magnoliopsida</taxon>
        <taxon>eudicotyledons</taxon>
        <taxon>Gunneridae</taxon>
        <taxon>Pentapetalae</taxon>
        <taxon>rosids</taxon>
        <taxon>malvids</taxon>
        <taxon>Brassicales</taxon>
        <taxon>Brassicaceae</taxon>
        <taxon>Brassiceae</taxon>
        <taxon>Brassica</taxon>
    </lineage>
</organism>
<dbReference type="EMBL" id="HG994363">
    <property type="protein sequence ID" value="CAF2044609.1"/>
    <property type="molecule type" value="Genomic_DNA"/>
</dbReference>
<dbReference type="Gene3D" id="3.80.10.10">
    <property type="entry name" value="Ribonuclease Inhibitor"/>
    <property type="match status" value="1"/>
</dbReference>
<evidence type="ECO:0000256" key="1">
    <source>
        <dbReference type="SAM" id="MobiDB-lite"/>
    </source>
</evidence>
<protein>
    <submittedName>
        <fullName evidence="2">(rape) hypothetical protein</fullName>
    </submittedName>
</protein>
<evidence type="ECO:0000313" key="2">
    <source>
        <dbReference type="EMBL" id="CAF2044609.1"/>
    </source>
</evidence>
<dbReference type="AlphaFoldDB" id="A0A816P7V5"/>